<organism evidence="4 5">
    <name type="scientific">Temnothorax curvispinosus</name>
    <dbReference type="NCBI Taxonomy" id="300111"/>
    <lineage>
        <taxon>Eukaryota</taxon>
        <taxon>Metazoa</taxon>
        <taxon>Ecdysozoa</taxon>
        <taxon>Arthropoda</taxon>
        <taxon>Hexapoda</taxon>
        <taxon>Insecta</taxon>
        <taxon>Pterygota</taxon>
        <taxon>Neoptera</taxon>
        <taxon>Endopterygota</taxon>
        <taxon>Hymenoptera</taxon>
        <taxon>Apocrita</taxon>
        <taxon>Aculeata</taxon>
        <taxon>Formicoidea</taxon>
        <taxon>Formicidae</taxon>
        <taxon>Myrmicinae</taxon>
        <taxon>Temnothorax</taxon>
    </lineage>
</organism>
<dbReference type="OrthoDB" id="7697913at2759"/>
<dbReference type="GO" id="GO:0003676">
    <property type="term" value="F:nucleic acid binding"/>
    <property type="evidence" value="ECO:0007669"/>
    <property type="project" value="InterPro"/>
</dbReference>
<dbReference type="GeneID" id="112459589"/>
<dbReference type="GO" id="GO:0008270">
    <property type="term" value="F:zinc ion binding"/>
    <property type="evidence" value="ECO:0007669"/>
    <property type="project" value="UniProtKB-KW"/>
</dbReference>
<sequence>MKFLTDSWDFILLKFLLDKLPRSLREKFESAHRAEEIPRYTQLTKFLAEHCQVLEAVAGPSSKTKSTPVSLFVTNTADCPVCKEPHYVSKCSQFLKLSPRERQAKARDLKLCLNCLRSGHGMKNCPSAWTCRSCGTKHHTLLHYEQSSNTTPKTEPISATPAEPDAVPAPQSEDAPIVTMTSLANRIVLLSTVRAEAIDARGNAFPVRILLDSASQANFITESCLRKGGFRRTKHSATVLAINEARAATTRGLTSLVIRARDRDDTRFSIEDTILPRITSPLPSDKVEVQSWKHLKGLPLADPEYYVPGSVDILLGDSFVSILRDGRRKGEKGEPDAFNSVFGWVLTGAVSPSVQATPLLSFATTLESIETSVGRFWQLEEVPEDASCSDEDRRCKEIFAQTTYRDSSGRFVVSYSFVSDPPIFVGSRSIAVSRLRALERQFKSDPEFRVGYNSFMQDYLDSGHMELRVVFNASSRCPNGLSINDTLLSGPKLQQDLLAILLRFRAEAIALTADVKQMFRQIWISPEQCDYQRIVWRFSESDPILDYLLKTVTFGLAIYCLLQLAHQYREKYPLVFATLLEALYVDDVVTSVRTVEQARALRDQLLSLLRSAGFELRKWSSSHPAALEGLDTQLCSKSMLDFESSEDQSQKILGLRWHSQSDSFGFQVNALDRECTKRTILSEVARVFDPLGFLAPLTFTAKCLIQRLWTLKLDWNDEPPMDIHRS</sequence>
<name>A0A6J1QE09_9HYME</name>
<dbReference type="Proteomes" id="UP000504618">
    <property type="component" value="Unplaced"/>
</dbReference>
<dbReference type="InterPro" id="IPR043502">
    <property type="entry name" value="DNA/RNA_pol_sf"/>
</dbReference>
<dbReference type="AlphaFoldDB" id="A0A6J1QE09"/>
<evidence type="ECO:0000256" key="2">
    <source>
        <dbReference type="SAM" id="MobiDB-lite"/>
    </source>
</evidence>
<evidence type="ECO:0000256" key="1">
    <source>
        <dbReference type="PROSITE-ProRule" id="PRU00047"/>
    </source>
</evidence>
<keyword evidence="1" id="KW-0863">Zinc-finger</keyword>
<feature type="region of interest" description="Disordered" evidence="2">
    <location>
        <begin position="145"/>
        <end position="171"/>
    </location>
</feature>
<keyword evidence="1" id="KW-0862">Zinc</keyword>
<dbReference type="InterPro" id="IPR008042">
    <property type="entry name" value="Retrotrans_Pao"/>
</dbReference>
<dbReference type="InterPro" id="IPR001878">
    <property type="entry name" value="Znf_CCHC"/>
</dbReference>
<dbReference type="SUPFAM" id="SSF56672">
    <property type="entry name" value="DNA/RNA polymerases"/>
    <property type="match status" value="1"/>
</dbReference>
<dbReference type="PANTHER" id="PTHR47331:SF5">
    <property type="entry name" value="RIBONUCLEASE H"/>
    <property type="match status" value="1"/>
</dbReference>
<dbReference type="SUPFAM" id="SSF57756">
    <property type="entry name" value="Retrovirus zinc finger-like domains"/>
    <property type="match status" value="1"/>
</dbReference>
<dbReference type="PANTHER" id="PTHR47331">
    <property type="entry name" value="PHD-TYPE DOMAIN-CONTAINING PROTEIN"/>
    <property type="match status" value="1"/>
</dbReference>
<dbReference type="PROSITE" id="PS50158">
    <property type="entry name" value="ZF_CCHC"/>
    <property type="match status" value="1"/>
</dbReference>
<dbReference type="InterPro" id="IPR036875">
    <property type="entry name" value="Znf_CCHC_sf"/>
</dbReference>
<dbReference type="RefSeq" id="XP_024879536.1">
    <property type="nucleotide sequence ID" value="XM_025023768.1"/>
</dbReference>
<reference evidence="5" key="1">
    <citation type="submission" date="2025-08" db="UniProtKB">
        <authorList>
            <consortium name="RefSeq"/>
        </authorList>
    </citation>
    <scope>IDENTIFICATION</scope>
    <source>
        <tissue evidence="5">Whole body</tissue>
    </source>
</reference>
<evidence type="ECO:0000259" key="3">
    <source>
        <dbReference type="PROSITE" id="PS50158"/>
    </source>
</evidence>
<evidence type="ECO:0000313" key="5">
    <source>
        <dbReference type="RefSeq" id="XP_024879536.1"/>
    </source>
</evidence>
<evidence type="ECO:0000313" key="4">
    <source>
        <dbReference type="Proteomes" id="UP000504618"/>
    </source>
</evidence>
<feature type="domain" description="CCHC-type" evidence="3">
    <location>
        <begin position="112"/>
        <end position="127"/>
    </location>
</feature>
<keyword evidence="4" id="KW-1185">Reference proteome</keyword>
<dbReference type="GO" id="GO:0071897">
    <property type="term" value="P:DNA biosynthetic process"/>
    <property type="evidence" value="ECO:0007669"/>
    <property type="project" value="UniProtKB-ARBA"/>
</dbReference>
<protein>
    <submittedName>
        <fullName evidence="5">Uncharacterized protein LOC112459589</fullName>
    </submittedName>
</protein>
<dbReference type="Pfam" id="PF05380">
    <property type="entry name" value="Peptidase_A17"/>
    <property type="match status" value="1"/>
</dbReference>
<gene>
    <name evidence="5" type="primary">LOC112459589</name>
</gene>
<accession>A0A6J1QE09</accession>
<keyword evidence="1" id="KW-0479">Metal-binding</keyword>
<proteinExistence type="predicted"/>